<organism evidence="1 2">
    <name type="scientific">Biomphalaria glabrata</name>
    <name type="common">Bloodfluke planorb</name>
    <name type="synonym">Freshwater snail</name>
    <dbReference type="NCBI Taxonomy" id="6526"/>
    <lineage>
        <taxon>Eukaryota</taxon>
        <taxon>Metazoa</taxon>
        <taxon>Spiralia</taxon>
        <taxon>Lophotrochozoa</taxon>
        <taxon>Mollusca</taxon>
        <taxon>Gastropoda</taxon>
        <taxon>Heterobranchia</taxon>
        <taxon>Euthyneura</taxon>
        <taxon>Panpulmonata</taxon>
        <taxon>Hygrophila</taxon>
        <taxon>Lymnaeoidea</taxon>
        <taxon>Planorbidae</taxon>
        <taxon>Biomphalaria</taxon>
    </lineage>
</organism>
<dbReference type="Proteomes" id="UP000076420">
    <property type="component" value="Unassembled WGS sequence"/>
</dbReference>
<dbReference type="PANTHER" id="PTHR10492">
    <property type="match status" value="1"/>
</dbReference>
<dbReference type="AlphaFoldDB" id="A0A2C9KZE4"/>
<gene>
    <name evidence="1" type="primary">106076661</name>
</gene>
<proteinExistence type="predicted"/>
<name>A0A2C9KZE4_BIOGL</name>
<dbReference type="KEGG" id="bgt:106076661"/>
<accession>A0A2C9KZE4</accession>
<dbReference type="EnsemblMetazoa" id="BGLB025224-RA">
    <property type="protein sequence ID" value="BGLB025224-PA"/>
    <property type="gene ID" value="BGLB025224"/>
</dbReference>
<protein>
    <submittedName>
        <fullName evidence="1">ATP-dependent DNA helicase</fullName>
    </submittedName>
</protein>
<dbReference type="STRING" id="6526.A0A2C9KZE4"/>
<dbReference type="VEuPathDB" id="VectorBase:BGLB025224"/>
<evidence type="ECO:0000313" key="2">
    <source>
        <dbReference type="Proteomes" id="UP000076420"/>
    </source>
</evidence>
<sequence>MRVDEEETAFAEFLLRIGDGELPLNDMGAIALPQDVISKTNIIDEVYGDCLADQNYEKMKDRAILAPLNKDVYMINCELIDRLPGEEKVYFSFDSIKDMSE</sequence>
<reference evidence="1" key="1">
    <citation type="submission" date="2020-05" db="UniProtKB">
        <authorList>
            <consortium name="EnsemblMetazoa"/>
        </authorList>
    </citation>
    <scope>IDENTIFICATION</scope>
    <source>
        <strain evidence="1">BB02</strain>
    </source>
</reference>
<dbReference type="VEuPathDB" id="VectorBase:BGLAX_045843"/>
<dbReference type="PANTHER" id="PTHR10492:SF57">
    <property type="entry name" value="ATP-DEPENDENT DNA HELICASE"/>
    <property type="match status" value="1"/>
</dbReference>
<evidence type="ECO:0000313" key="1">
    <source>
        <dbReference type="EnsemblMetazoa" id="BGLB025224-PA"/>
    </source>
</evidence>